<dbReference type="Proteomes" id="UP001145114">
    <property type="component" value="Unassembled WGS sequence"/>
</dbReference>
<reference evidence="1" key="1">
    <citation type="submission" date="2022-06" db="EMBL/GenBank/DDBJ databases">
        <title>Phylogenomic reconstructions and comparative analyses of Kickxellomycotina fungi.</title>
        <authorList>
            <person name="Reynolds N.K."/>
            <person name="Stajich J.E."/>
            <person name="Barry K."/>
            <person name="Grigoriev I.V."/>
            <person name="Crous P."/>
            <person name="Smith M.E."/>
        </authorList>
    </citation>
    <scope>NUCLEOTIDE SEQUENCE</scope>
    <source>
        <strain evidence="1">RSA 2271</strain>
    </source>
</reference>
<comment type="caution">
    <text evidence="1">The sequence shown here is derived from an EMBL/GenBank/DDBJ whole genome shotgun (WGS) entry which is preliminary data.</text>
</comment>
<keyword evidence="2" id="KW-1185">Reference proteome</keyword>
<accession>A0ACC1HF02</accession>
<organism evidence="1 2">
    <name type="scientific">Spiromyces aspiralis</name>
    <dbReference type="NCBI Taxonomy" id="68401"/>
    <lineage>
        <taxon>Eukaryota</taxon>
        <taxon>Fungi</taxon>
        <taxon>Fungi incertae sedis</taxon>
        <taxon>Zoopagomycota</taxon>
        <taxon>Kickxellomycotina</taxon>
        <taxon>Kickxellomycetes</taxon>
        <taxon>Kickxellales</taxon>
        <taxon>Kickxellaceae</taxon>
        <taxon>Spiromyces</taxon>
    </lineage>
</organism>
<dbReference type="EMBL" id="JAMZIH010006416">
    <property type="protein sequence ID" value="KAJ1673945.1"/>
    <property type="molecule type" value="Genomic_DNA"/>
</dbReference>
<proteinExistence type="predicted"/>
<sequence length="327" mass="35369">MPTALDKSGTKIVRRLYIRRQRIAHALSTSLAKWPTTTALLRDRAKAYCRTLFHNSKVPIPHALSLASSQSGDGGGSGGGGDPANSSIWVLKPETINRALQQWWSGYSPRVLFRLYEIQQDLLDTPHPQIPGGVVAPPGLTYAARKFHSYTIARHPAVPAGEVSVGSDNGSSLPPAKSSLPDNSNTNSLPWGSTIPAHPAPSTASSFPSTPSSSHLGFDRKSKPVSYMFSHSAAGIPKNTGKIPLTRARRLLLQRDDRELSTSSGEDAFFHRNDALGVADGVGGWASDVNADAGLFARRLMHHAHEEIARYDDIDDEMFVRYSEASP</sequence>
<evidence type="ECO:0000313" key="1">
    <source>
        <dbReference type="EMBL" id="KAJ1673945.1"/>
    </source>
</evidence>
<name>A0ACC1HF02_9FUNG</name>
<protein>
    <submittedName>
        <fullName evidence="1">Uncharacterized protein</fullName>
    </submittedName>
</protein>
<evidence type="ECO:0000313" key="2">
    <source>
        <dbReference type="Proteomes" id="UP001145114"/>
    </source>
</evidence>
<feature type="non-terminal residue" evidence="1">
    <location>
        <position position="327"/>
    </location>
</feature>
<gene>
    <name evidence="1" type="ORF">EV182_004271</name>
</gene>